<feature type="domain" description="Peptidase C39" evidence="13">
    <location>
        <begin position="1"/>
        <end position="107"/>
    </location>
</feature>
<keyword evidence="5" id="KW-0067">ATP-binding</keyword>
<feature type="transmembrane region" description="Helical" evidence="10">
    <location>
        <begin position="183"/>
        <end position="201"/>
    </location>
</feature>
<accession>A0ABN3ENH3</accession>
<gene>
    <name evidence="14" type="ORF">GCM10010430_56220</name>
</gene>
<feature type="transmembrane region" description="Helical" evidence="10">
    <location>
        <begin position="283"/>
        <end position="302"/>
    </location>
</feature>
<evidence type="ECO:0000256" key="7">
    <source>
        <dbReference type="ARBA" id="ARBA00022989"/>
    </source>
</evidence>
<dbReference type="PROSITE" id="PS50929">
    <property type="entry name" value="ABC_TM1F"/>
    <property type="match status" value="1"/>
</dbReference>
<evidence type="ECO:0000259" key="12">
    <source>
        <dbReference type="PROSITE" id="PS50929"/>
    </source>
</evidence>
<dbReference type="Pfam" id="PF03412">
    <property type="entry name" value="Peptidase_C39"/>
    <property type="match status" value="1"/>
</dbReference>
<dbReference type="SMART" id="SM00382">
    <property type="entry name" value="AAA"/>
    <property type="match status" value="1"/>
</dbReference>
<organism evidence="14 15">
    <name type="scientific">Kitasatospora cystarginea</name>
    <dbReference type="NCBI Taxonomy" id="58350"/>
    <lineage>
        <taxon>Bacteria</taxon>
        <taxon>Bacillati</taxon>
        <taxon>Actinomycetota</taxon>
        <taxon>Actinomycetes</taxon>
        <taxon>Kitasatosporales</taxon>
        <taxon>Streptomycetaceae</taxon>
        <taxon>Kitasatospora</taxon>
    </lineage>
</organism>
<evidence type="ECO:0000256" key="1">
    <source>
        <dbReference type="ARBA" id="ARBA00004651"/>
    </source>
</evidence>
<feature type="domain" description="ABC transporter" evidence="11">
    <location>
        <begin position="460"/>
        <end position="692"/>
    </location>
</feature>
<keyword evidence="3" id="KW-0547">Nucleotide-binding</keyword>
<dbReference type="PROSITE" id="PS50893">
    <property type="entry name" value="ABC_TRANSPORTER_2"/>
    <property type="match status" value="1"/>
</dbReference>
<dbReference type="EMBL" id="BAAATR010000030">
    <property type="protein sequence ID" value="GAA2264318.1"/>
    <property type="molecule type" value="Genomic_DNA"/>
</dbReference>
<keyword evidence="8 10" id="KW-0472">Membrane</keyword>
<dbReference type="Proteomes" id="UP001500305">
    <property type="component" value="Unassembled WGS sequence"/>
</dbReference>
<dbReference type="SUPFAM" id="SSF52540">
    <property type="entry name" value="P-loop containing nucleoside triphosphate hydrolases"/>
    <property type="match status" value="1"/>
</dbReference>
<evidence type="ECO:0000256" key="10">
    <source>
        <dbReference type="SAM" id="Phobius"/>
    </source>
</evidence>
<dbReference type="PANTHER" id="PTHR24221">
    <property type="entry name" value="ATP-BINDING CASSETTE SUB-FAMILY B"/>
    <property type="match status" value="1"/>
</dbReference>
<dbReference type="Gene3D" id="3.90.70.10">
    <property type="entry name" value="Cysteine proteinases"/>
    <property type="match status" value="1"/>
</dbReference>
<evidence type="ECO:0000256" key="2">
    <source>
        <dbReference type="ARBA" id="ARBA00022692"/>
    </source>
</evidence>
<evidence type="ECO:0000256" key="5">
    <source>
        <dbReference type="ARBA" id="ARBA00022840"/>
    </source>
</evidence>
<dbReference type="InterPro" id="IPR036640">
    <property type="entry name" value="ABC1_TM_sf"/>
</dbReference>
<dbReference type="Gene3D" id="3.40.50.300">
    <property type="entry name" value="P-loop containing nucleotide triphosphate hydrolases"/>
    <property type="match status" value="1"/>
</dbReference>
<name>A0ABN3ENH3_9ACTN</name>
<feature type="transmembrane region" description="Helical" evidence="10">
    <location>
        <begin position="254"/>
        <end position="277"/>
    </location>
</feature>
<keyword evidence="6" id="KW-0653">Protein transport</keyword>
<keyword evidence="15" id="KW-1185">Reference proteome</keyword>
<dbReference type="PROSITE" id="PS00211">
    <property type="entry name" value="ABC_TRANSPORTER_1"/>
    <property type="match status" value="1"/>
</dbReference>
<evidence type="ECO:0000256" key="9">
    <source>
        <dbReference type="ARBA" id="ARBA00043264"/>
    </source>
</evidence>
<comment type="subcellular location">
    <subcellularLocation>
        <location evidence="1">Cell membrane</location>
        <topology evidence="1">Multi-pass membrane protein</topology>
    </subcellularLocation>
</comment>
<dbReference type="InterPro" id="IPR027417">
    <property type="entry name" value="P-loop_NTPase"/>
</dbReference>
<comment type="caution">
    <text evidence="14">The sequence shown here is derived from an EMBL/GenBank/DDBJ whole genome shotgun (WGS) entry which is preliminary data.</text>
</comment>
<dbReference type="InterPro" id="IPR039421">
    <property type="entry name" value="Type_1_exporter"/>
</dbReference>
<evidence type="ECO:0000313" key="14">
    <source>
        <dbReference type="EMBL" id="GAA2264318.1"/>
    </source>
</evidence>
<feature type="transmembrane region" description="Helical" evidence="10">
    <location>
        <begin position="363"/>
        <end position="385"/>
    </location>
</feature>
<evidence type="ECO:0000259" key="13">
    <source>
        <dbReference type="PROSITE" id="PS50990"/>
    </source>
</evidence>
<evidence type="ECO:0000256" key="8">
    <source>
        <dbReference type="ARBA" id="ARBA00023136"/>
    </source>
</evidence>
<keyword evidence="9" id="KW-0080">Bacteriocin transport</keyword>
<dbReference type="Pfam" id="PF00664">
    <property type="entry name" value="ABC_membrane"/>
    <property type="match status" value="1"/>
</dbReference>
<evidence type="ECO:0000256" key="6">
    <source>
        <dbReference type="ARBA" id="ARBA00022927"/>
    </source>
</evidence>
<keyword evidence="4" id="KW-0378">Hydrolase</keyword>
<dbReference type="InterPro" id="IPR017871">
    <property type="entry name" value="ABC_transporter-like_CS"/>
</dbReference>
<evidence type="ECO:0000256" key="4">
    <source>
        <dbReference type="ARBA" id="ARBA00022807"/>
    </source>
</evidence>
<reference evidence="14 15" key="1">
    <citation type="journal article" date="2019" name="Int. J. Syst. Evol. Microbiol.">
        <title>The Global Catalogue of Microorganisms (GCM) 10K type strain sequencing project: providing services to taxonomists for standard genome sequencing and annotation.</title>
        <authorList>
            <consortium name="The Broad Institute Genomics Platform"/>
            <consortium name="The Broad Institute Genome Sequencing Center for Infectious Disease"/>
            <person name="Wu L."/>
            <person name="Ma J."/>
        </authorList>
    </citation>
    <scope>NUCLEOTIDE SEQUENCE [LARGE SCALE GENOMIC DNA]</scope>
    <source>
        <strain evidence="14 15">JCM 7356</strain>
    </source>
</reference>
<dbReference type="InterPro" id="IPR011527">
    <property type="entry name" value="ABC1_TM_dom"/>
</dbReference>
<feature type="domain" description="ABC transmembrane type-1" evidence="12">
    <location>
        <begin position="148"/>
        <end position="426"/>
    </location>
</feature>
<keyword evidence="4" id="KW-0645">Protease</keyword>
<proteinExistence type="predicted"/>
<evidence type="ECO:0000256" key="3">
    <source>
        <dbReference type="ARBA" id="ARBA00022741"/>
    </source>
</evidence>
<sequence length="692" mass="74487">MVLAFHGADVPIQELRQATTTGRDGVSARQILEVAREYGFNARGVRVSLEGLRELPPATILFWNFAHFVVLEGVQGDWVHIVDPALGRRRISLATAGESFTGVALQITPGLKNARSWSGRRAASSRGASPWRYLWHFFPSGYRWLPFVACSLILLLFNLGMPLATRYVVDHAMPGQAASGAGYIWLGIPVLAAAYFGLQFLRSLSFLAIQTAVDENITLGILNRMFALPYDFFTSRSPGDLLQRVRTSATIRQVFSVAAFASVFDGILILVYMTLLVLADPTLALVVIAVALLQVALLVATWRRQEYASADALEARSRAESELVEILDGMATLKAAGVEGAAGHRWSHTLAEELNTRLRSRRLLTLSSTLSTALQLVAPLIILAVGMDRLSAGKLTLGDVLGFSVLAMGLLVPLANCVQVGFQVAGLGADLTRLGDIMEAAPERRSTDLEIDGDGIRGVLEVRNVSFTYQVGRADVVSEVSFTVPDGSFTTILGASGSGKSSCALLLAGLHQPTSGQVLVDGRDLVSVDTSGYRRSISFVNQDSRLFSGTIRENIGWGGSEVSESEIVEAARLAGIHQDISAMPMGYDTLLGPGGAGVSGGQRQRIILARALVRQPRLLILDEATSALDPVLEAEIFERLRGLPTTLVVVAHRLTAIESADQVVVLEHGRVTQCGHPRELSEQEGPYRALVS</sequence>
<evidence type="ECO:0000259" key="11">
    <source>
        <dbReference type="PROSITE" id="PS50893"/>
    </source>
</evidence>
<protein>
    <submittedName>
        <fullName evidence="14">NHLP family bacteriocin export ABC transporter peptidase/permease/ATPase subunit</fullName>
    </submittedName>
</protein>
<dbReference type="PROSITE" id="PS50990">
    <property type="entry name" value="PEPTIDASE_C39"/>
    <property type="match status" value="1"/>
</dbReference>
<dbReference type="InterPro" id="IPR003439">
    <property type="entry name" value="ABC_transporter-like_ATP-bd"/>
</dbReference>
<feature type="transmembrane region" description="Helical" evidence="10">
    <location>
        <begin position="405"/>
        <end position="429"/>
    </location>
</feature>
<feature type="transmembrane region" description="Helical" evidence="10">
    <location>
        <begin position="144"/>
        <end position="163"/>
    </location>
</feature>
<dbReference type="SUPFAM" id="SSF90123">
    <property type="entry name" value="ABC transporter transmembrane region"/>
    <property type="match status" value="1"/>
</dbReference>
<dbReference type="Gene3D" id="1.20.1560.10">
    <property type="entry name" value="ABC transporter type 1, transmembrane domain"/>
    <property type="match status" value="1"/>
</dbReference>
<dbReference type="InterPro" id="IPR003593">
    <property type="entry name" value="AAA+_ATPase"/>
</dbReference>
<evidence type="ECO:0000313" key="15">
    <source>
        <dbReference type="Proteomes" id="UP001500305"/>
    </source>
</evidence>
<keyword evidence="7 10" id="KW-1133">Transmembrane helix</keyword>
<dbReference type="PANTHER" id="PTHR24221:SF654">
    <property type="entry name" value="ATP-BINDING CASSETTE SUB-FAMILY B MEMBER 6"/>
    <property type="match status" value="1"/>
</dbReference>
<keyword evidence="2 10" id="KW-0812">Transmembrane</keyword>
<dbReference type="Pfam" id="PF00005">
    <property type="entry name" value="ABC_tran"/>
    <property type="match status" value="1"/>
</dbReference>
<keyword evidence="6" id="KW-0813">Transport</keyword>
<dbReference type="InterPro" id="IPR005074">
    <property type="entry name" value="Peptidase_C39"/>
</dbReference>
<keyword evidence="4" id="KW-0788">Thiol protease</keyword>